<dbReference type="HAMAP" id="MF_01281">
    <property type="entry name" value="MTA_SAH_deamin"/>
    <property type="match status" value="1"/>
</dbReference>
<dbReference type="AlphaFoldDB" id="A0AA51MRX4"/>
<evidence type="ECO:0000313" key="8">
    <source>
        <dbReference type="EMBL" id="WML88933.1"/>
    </source>
</evidence>
<feature type="binding site" evidence="5">
    <location>
        <position position="307"/>
    </location>
    <ligand>
        <name>Zn(2+)</name>
        <dbReference type="ChEBI" id="CHEBI:29105"/>
    </ligand>
</feature>
<dbReference type="InterPro" id="IPR050287">
    <property type="entry name" value="MTA/SAH_deaminase"/>
</dbReference>
<evidence type="ECO:0000259" key="6">
    <source>
        <dbReference type="Pfam" id="PF01979"/>
    </source>
</evidence>
<feature type="binding site" evidence="5">
    <location>
        <position position="222"/>
    </location>
    <ligand>
        <name>substrate</name>
    </ligand>
</feature>
<feature type="binding site" evidence="5">
    <location>
        <position position="70"/>
    </location>
    <ligand>
        <name>Zn(2+)</name>
        <dbReference type="ChEBI" id="CHEBI:29105"/>
    </ligand>
</feature>
<dbReference type="EMBL" id="CP133217">
    <property type="protein sequence ID" value="WML88933.1"/>
    <property type="molecule type" value="Genomic_DNA"/>
</dbReference>
<sequence>MAMEIDLLITPEWIITVDSGNQVLRHHTIAIDNSRIVAIMPTSEAEKHYNPRQAVALPQQAVLPGFVNAHTHVAMALLKGLADDLPLMDWLQHHIWPAEAQWADAEFVHDGSQLAIAEMLRSGTTCFNDMYFFPEATAQAVAASGIRACIGMIMIDFPTRWGSGAADYFQKGLALHEQLQANPLLTTAFAPHAPYTVSDDPLQQVRHLAGEHALPIHMHVHETAFEVQQAIEQSGMRPLARLAQLGLLDQHFLAVHMTQLTDDEIALLAQTGTHVIHCPESNLKLASGFCPIAKLTAAGVNVALGTDGNASNNDLDMFGEMRTAALLAKAVAQDASVIPAAQVLRMATINGARALGLDAEIGSLEVGKFADMIAVDLGTLEASPLYDPVSHLVYCTSREQVTHAWVAGKVLLENRQLTTLDSTAIIAKARHWQQKIGATP</sequence>
<evidence type="ECO:0000256" key="4">
    <source>
        <dbReference type="ARBA" id="ARBA00022833"/>
    </source>
</evidence>
<organism evidence="8">
    <name type="scientific">Thiothrix subterranea</name>
    <dbReference type="NCBI Taxonomy" id="2735563"/>
    <lineage>
        <taxon>Bacteria</taxon>
        <taxon>Pseudomonadati</taxon>
        <taxon>Pseudomonadota</taxon>
        <taxon>Gammaproteobacteria</taxon>
        <taxon>Thiotrichales</taxon>
        <taxon>Thiotrichaceae</taxon>
        <taxon>Thiothrix</taxon>
    </lineage>
</organism>
<dbReference type="FunFam" id="3.20.20.140:FF:000014">
    <property type="entry name" value="5-methylthioadenosine/S-adenosylhomocysteine deaminase"/>
    <property type="match status" value="1"/>
</dbReference>
<evidence type="ECO:0000256" key="2">
    <source>
        <dbReference type="ARBA" id="ARBA00022723"/>
    </source>
</evidence>
<comment type="similarity">
    <text evidence="1">Belongs to the metallo-dependent hydrolases superfamily. ATZ/TRZ family.</text>
</comment>
<dbReference type="Gene3D" id="2.30.40.10">
    <property type="entry name" value="Urease, subunit C, domain 1"/>
    <property type="match status" value="1"/>
</dbReference>
<dbReference type="SUPFAM" id="SSF51556">
    <property type="entry name" value="Metallo-dependent hydrolases"/>
    <property type="match status" value="1"/>
</dbReference>
<keyword evidence="9" id="KW-1185">Reference proteome</keyword>
<dbReference type="EMBL" id="JAVFKN010000026">
    <property type="protein sequence ID" value="MDQ5770192.1"/>
    <property type="molecule type" value="Genomic_DNA"/>
</dbReference>
<proteinExistence type="inferred from homology"/>
<feature type="binding site" evidence="5">
    <location>
        <position position="219"/>
    </location>
    <ligand>
        <name>Zn(2+)</name>
        <dbReference type="ChEBI" id="CHEBI:29105"/>
    </ligand>
</feature>
<comment type="caution">
    <text evidence="5">Lacks conserved residue(s) required for the propagation of feature annotation.</text>
</comment>
<dbReference type="GO" id="GO:0050270">
    <property type="term" value="F:S-adenosylhomocysteine deaminase activity"/>
    <property type="evidence" value="ECO:0007669"/>
    <property type="project" value="UniProtKB-UniRule"/>
</dbReference>
<dbReference type="InterPro" id="IPR006680">
    <property type="entry name" value="Amidohydro-rel"/>
</dbReference>
<dbReference type="PANTHER" id="PTHR43794:SF11">
    <property type="entry name" value="AMIDOHYDROLASE-RELATED DOMAIN-CONTAINING PROTEIN"/>
    <property type="match status" value="1"/>
</dbReference>
<dbReference type="InterPro" id="IPR011059">
    <property type="entry name" value="Metal-dep_hydrolase_composite"/>
</dbReference>
<comment type="catalytic activity">
    <reaction evidence="5">
        <text>S-adenosyl-L-homocysteine + H2O + H(+) = S-inosyl-L-homocysteine + NH4(+)</text>
        <dbReference type="Rhea" id="RHEA:20716"/>
        <dbReference type="ChEBI" id="CHEBI:15377"/>
        <dbReference type="ChEBI" id="CHEBI:15378"/>
        <dbReference type="ChEBI" id="CHEBI:28938"/>
        <dbReference type="ChEBI" id="CHEBI:57856"/>
        <dbReference type="ChEBI" id="CHEBI:57985"/>
        <dbReference type="EC" id="3.5.4.28"/>
    </reaction>
</comment>
<reference evidence="8 9" key="1">
    <citation type="submission" date="2023-08" db="EMBL/GenBank/DDBJ databases">
        <title>New molecular markers tilS and rpoB for phylogenetic and monitoring studies of the genus Thiothrix biodiversity.</title>
        <authorList>
            <person name="Ravin N.V."/>
            <person name="Smolyakov D."/>
            <person name="Markov N.D."/>
            <person name="Beletsky A.V."/>
            <person name="Mardanov A.V."/>
            <person name="Rudenko T.S."/>
            <person name="Grabovich M.Y."/>
        </authorList>
    </citation>
    <scope>NUCLEOTIDE SEQUENCE</scope>
    <source>
        <strain evidence="8">DNT52</strain>
        <strain evidence="7 9">H33</strain>
    </source>
</reference>
<evidence type="ECO:0000313" key="7">
    <source>
        <dbReference type="EMBL" id="MDQ5770192.1"/>
    </source>
</evidence>
<dbReference type="GO" id="GO:0046872">
    <property type="term" value="F:metal ion binding"/>
    <property type="evidence" value="ECO:0007669"/>
    <property type="project" value="UniProtKB-KW"/>
</dbReference>
<dbReference type="EC" id="3.5.4.28" evidence="5"/>
<evidence type="ECO:0000256" key="5">
    <source>
        <dbReference type="HAMAP-Rule" id="MF_01281"/>
    </source>
</evidence>
<feature type="binding site" evidence="5">
    <location>
        <position position="99"/>
    </location>
    <ligand>
        <name>substrate</name>
    </ligand>
</feature>
<dbReference type="InterPro" id="IPR023512">
    <property type="entry name" value="Deaminase_MtaD/DadD"/>
</dbReference>
<comment type="function">
    <text evidence="5">Catalyzes the deamination of 5-methylthioadenosine and S-adenosyl-L-homocysteine into 5-methylthioinosine and S-inosyl-L-homocysteine, respectively. Is also able to deaminate adenosine.</text>
</comment>
<dbReference type="Proteomes" id="UP001229862">
    <property type="component" value="Chromosome"/>
</dbReference>
<feature type="binding site" evidence="5">
    <location>
        <position position="72"/>
    </location>
    <ligand>
        <name>Zn(2+)</name>
        <dbReference type="ChEBI" id="CHEBI:29105"/>
    </ligand>
</feature>
<accession>A0AA51MRX4</accession>
<evidence type="ECO:0000256" key="3">
    <source>
        <dbReference type="ARBA" id="ARBA00022801"/>
    </source>
</evidence>
<feature type="binding site" evidence="5">
    <location>
        <position position="307"/>
    </location>
    <ligand>
        <name>substrate</name>
    </ligand>
</feature>
<feature type="binding site" evidence="5">
    <location>
        <position position="192"/>
    </location>
    <ligand>
        <name>substrate</name>
    </ligand>
</feature>
<comment type="similarity">
    <text evidence="5">Belongs to the metallo-dependent hydrolases superfamily. MTA/SAH deaminase family.</text>
</comment>
<keyword evidence="2 5" id="KW-0479">Metal-binding</keyword>
<evidence type="ECO:0000256" key="1">
    <source>
        <dbReference type="ARBA" id="ARBA00006745"/>
    </source>
</evidence>
<evidence type="ECO:0000313" key="9">
    <source>
        <dbReference type="Proteomes" id="UP001223336"/>
    </source>
</evidence>
<dbReference type="SUPFAM" id="SSF51338">
    <property type="entry name" value="Composite domain of metallo-dependent hydrolases"/>
    <property type="match status" value="1"/>
</dbReference>
<dbReference type="Pfam" id="PF01979">
    <property type="entry name" value="Amidohydro_1"/>
    <property type="match status" value="1"/>
</dbReference>
<dbReference type="GO" id="GO:0090614">
    <property type="term" value="F:5'-methylthioadenosine deaminase activity"/>
    <property type="evidence" value="ECO:0007669"/>
    <property type="project" value="UniProtKB-UniRule"/>
</dbReference>
<dbReference type="EC" id="3.5.4.31" evidence="5"/>
<dbReference type="PANTHER" id="PTHR43794">
    <property type="entry name" value="AMINOHYDROLASE SSNA-RELATED"/>
    <property type="match status" value="1"/>
</dbReference>
<keyword evidence="4 5" id="KW-0862">Zinc</keyword>
<dbReference type="InterPro" id="IPR032466">
    <property type="entry name" value="Metal_Hydrolase"/>
</dbReference>
<comment type="cofactor">
    <cofactor evidence="5">
        <name>Zn(2+)</name>
        <dbReference type="ChEBI" id="CHEBI:29105"/>
    </cofactor>
    <text evidence="5">Binds 1 zinc ion per subunit.</text>
</comment>
<feature type="domain" description="Amidohydrolase-related" evidence="6">
    <location>
        <begin position="62"/>
        <end position="410"/>
    </location>
</feature>
<protein>
    <recommendedName>
        <fullName evidence="5">5-methylthioadenosine/S-adenosylhomocysteine deaminase</fullName>
        <shortName evidence="5">MTA/SAH deaminase</shortName>
        <ecNumber evidence="5">3.5.4.28</ecNumber>
        <ecNumber evidence="5">3.5.4.31</ecNumber>
    </recommendedName>
</protein>
<comment type="catalytic activity">
    <reaction evidence="5">
        <text>S-methyl-5'-thioadenosine + H2O + H(+) = S-methyl-5'-thioinosine + NH4(+)</text>
        <dbReference type="Rhea" id="RHEA:25025"/>
        <dbReference type="ChEBI" id="CHEBI:15377"/>
        <dbReference type="ChEBI" id="CHEBI:15378"/>
        <dbReference type="ChEBI" id="CHEBI:17509"/>
        <dbReference type="ChEBI" id="CHEBI:28938"/>
        <dbReference type="ChEBI" id="CHEBI:48595"/>
        <dbReference type="EC" id="3.5.4.31"/>
    </reaction>
</comment>
<dbReference type="NCBIfam" id="NF006549">
    <property type="entry name" value="PRK09045.1"/>
    <property type="match status" value="1"/>
</dbReference>
<dbReference type="Gene3D" id="3.20.20.140">
    <property type="entry name" value="Metal-dependent hydrolases"/>
    <property type="match status" value="1"/>
</dbReference>
<dbReference type="Proteomes" id="UP001223336">
    <property type="component" value="Unassembled WGS sequence"/>
</dbReference>
<name>A0AA51MRX4_9GAMM</name>
<gene>
    <name evidence="5" type="primary">mtaD</name>
    <name evidence="7" type="ORF">RCC75_16760</name>
    <name evidence="8" type="ORF">RCG00_11265</name>
</gene>
<dbReference type="CDD" id="cd01298">
    <property type="entry name" value="ATZ_TRZ_like"/>
    <property type="match status" value="1"/>
</dbReference>
<keyword evidence="3 5" id="KW-0378">Hydrolase</keyword>